<evidence type="ECO:0000313" key="1">
    <source>
        <dbReference type="EMBL" id="QIS20374.1"/>
    </source>
</evidence>
<dbReference type="AlphaFoldDB" id="A0A6G9Z4H9"/>
<evidence type="ECO:0000313" key="2">
    <source>
        <dbReference type="Proteomes" id="UP000500953"/>
    </source>
</evidence>
<proteinExistence type="predicted"/>
<dbReference type="EMBL" id="CP046173">
    <property type="protein sequence ID" value="QIS20374.1"/>
    <property type="molecule type" value="Genomic_DNA"/>
</dbReference>
<dbReference type="RefSeq" id="WP_167487719.1">
    <property type="nucleotide sequence ID" value="NZ_CP046173.1"/>
</dbReference>
<name>A0A6G9Z4H9_9NOCA</name>
<reference evidence="1 2" key="1">
    <citation type="journal article" date="2019" name="ACS Chem. Biol.">
        <title>Identification and Mobilization of a Cryptic Antibiotic Biosynthesis Gene Locus from a Human-Pathogenic Nocardia Isolate.</title>
        <authorList>
            <person name="Herisse M."/>
            <person name="Ishida K."/>
            <person name="Porter J.L."/>
            <person name="Howden B."/>
            <person name="Hertweck C."/>
            <person name="Stinear T.P."/>
            <person name="Pidot S.J."/>
        </authorList>
    </citation>
    <scope>NUCLEOTIDE SEQUENCE [LARGE SCALE GENOMIC DNA]</scope>
    <source>
        <strain evidence="1 2">AUSMDU00012715</strain>
    </source>
</reference>
<gene>
    <name evidence="1" type="ORF">F6W96_20810</name>
</gene>
<accession>A0A6G9Z4H9</accession>
<organism evidence="1 2">
    <name type="scientific">Nocardia terpenica</name>
    <dbReference type="NCBI Taxonomy" id="455432"/>
    <lineage>
        <taxon>Bacteria</taxon>
        <taxon>Bacillati</taxon>
        <taxon>Actinomycetota</taxon>
        <taxon>Actinomycetes</taxon>
        <taxon>Mycobacteriales</taxon>
        <taxon>Nocardiaceae</taxon>
        <taxon>Nocardia</taxon>
    </lineage>
</organism>
<protein>
    <submittedName>
        <fullName evidence="1">Uncharacterized protein</fullName>
    </submittedName>
</protein>
<dbReference type="Proteomes" id="UP000500953">
    <property type="component" value="Chromosome"/>
</dbReference>
<sequence>MTMPDIGVPLSRNASEEHVTFVDHLRPAAVVARRGGGLLTFEGLAEARGLTQPGA</sequence>